<evidence type="ECO:0000313" key="1">
    <source>
        <dbReference type="EMBL" id="KAG9189633.1"/>
    </source>
</evidence>
<dbReference type="AlphaFoldDB" id="A0AAD4FIK2"/>
<organism evidence="1 2">
    <name type="scientific">Alternaria panax</name>
    <dbReference type="NCBI Taxonomy" id="48097"/>
    <lineage>
        <taxon>Eukaryota</taxon>
        <taxon>Fungi</taxon>
        <taxon>Dikarya</taxon>
        <taxon>Ascomycota</taxon>
        <taxon>Pezizomycotina</taxon>
        <taxon>Dothideomycetes</taxon>
        <taxon>Pleosporomycetidae</taxon>
        <taxon>Pleosporales</taxon>
        <taxon>Pleosporineae</taxon>
        <taxon>Pleosporaceae</taxon>
        <taxon>Alternaria</taxon>
        <taxon>Alternaria sect. Panax</taxon>
    </lineage>
</organism>
<proteinExistence type="predicted"/>
<protein>
    <submittedName>
        <fullName evidence="1">Uncharacterized protein</fullName>
    </submittedName>
</protein>
<comment type="caution">
    <text evidence="1">The sequence shown here is derived from an EMBL/GenBank/DDBJ whole genome shotgun (WGS) entry which is preliminary data.</text>
</comment>
<sequence>MGQSSLEHVYTDQLVFKVGQIRSIPQTPAYTTQNERLTPCIWLPLREEAMKLVNYYIAKLNYIQHVTHHRSLSTIVEEVYHRVEGCKPVQPGKVILLLSIITYAMNVWVMPHGLNEERPLFLSSSQASSQTPIWIKAT</sequence>
<dbReference type="EMBL" id="JAANER010000005">
    <property type="protein sequence ID" value="KAG9189633.1"/>
    <property type="molecule type" value="Genomic_DNA"/>
</dbReference>
<evidence type="ECO:0000313" key="2">
    <source>
        <dbReference type="Proteomes" id="UP001199106"/>
    </source>
</evidence>
<dbReference type="Proteomes" id="UP001199106">
    <property type="component" value="Unassembled WGS sequence"/>
</dbReference>
<name>A0AAD4FIK2_9PLEO</name>
<keyword evidence="2" id="KW-1185">Reference proteome</keyword>
<accession>A0AAD4FIK2</accession>
<gene>
    <name evidence="1" type="ORF">G6011_06501</name>
</gene>
<reference evidence="1" key="1">
    <citation type="submission" date="2021-07" db="EMBL/GenBank/DDBJ databases">
        <title>Genome Resource of American Ginseng Black Spot Pathogen Alternaria panax.</title>
        <authorList>
            <person name="Qiu C."/>
            <person name="Wang W."/>
            <person name="Liu Z."/>
        </authorList>
    </citation>
    <scope>NUCLEOTIDE SEQUENCE</scope>
    <source>
        <strain evidence="1">BNCC115425</strain>
    </source>
</reference>